<keyword evidence="2" id="KW-0442">Lipid degradation</keyword>
<gene>
    <name evidence="5" type="ORF">GGR91_002229</name>
</gene>
<comment type="caution">
    <text evidence="5">The sequence shown here is derived from an EMBL/GenBank/DDBJ whole genome shotgun (WGS) entry which is preliminary data.</text>
</comment>
<keyword evidence="3" id="KW-0443">Lipid metabolism</keyword>
<dbReference type="Pfam" id="PF03403">
    <property type="entry name" value="PAF-AH_p_II"/>
    <property type="match status" value="1"/>
</dbReference>
<dbReference type="EMBL" id="JACIEA010000003">
    <property type="protein sequence ID" value="MBB3943965.1"/>
    <property type="molecule type" value="Genomic_DNA"/>
</dbReference>
<dbReference type="AlphaFoldDB" id="A0A840B769"/>
<feature type="signal peptide" evidence="4">
    <location>
        <begin position="1"/>
        <end position="19"/>
    </location>
</feature>
<evidence type="ECO:0000256" key="2">
    <source>
        <dbReference type="ARBA" id="ARBA00022963"/>
    </source>
</evidence>
<dbReference type="Proteomes" id="UP000581447">
    <property type="component" value="Unassembled WGS sequence"/>
</dbReference>
<dbReference type="GO" id="GO:0016042">
    <property type="term" value="P:lipid catabolic process"/>
    <property type="evidence" value="ECO:0007669"/>
    <property type="project" value="UniProtKB-KW"/>
</dbReference>
<reference evidence="5 6" key="1">
    <citation type="submission" date="2020-08" db="EMBL/GenBank/DDBJ databases">
        <title>Genomic Encyclopedia of Type Strains, Phase IV (KMG-IV): sequencing the most valuable type-strain genomes for metagenomic binning, comparative biology and taxonomic classification.</title>
        <authorList>
            <person name="Goeker M."/>
        </authorList>
    </citation>
    <scope>NUCLEOTIDE SEQUENCE [LARGE SCALE GENOMIC DNA]</scope>
    <source>
        <strain evidence="5 6">DSM 29050</strain>
    </source>
</reference>
<keyword evidence="4" id="KW-0732">Signal</keyword>
<dbReference type="GO" id="GO:0003847">
    <property type="term" value="F:1-alkyl-2-acetylglycerophosphocholine esterase activity"/>
    <property type="evidence" value="ECO:0007669"/>
    <property type="project" value="TreeGrafter"/>
</dbReference>
<organism evidence="5 6">
    <name type="scientific">Sphingorhabdus rigui</name>
    <dbReference type="NCBI Taxonomy" id="1282858"/>
    <lineage>
        <taxon>Bacteria</taxon>
        <taxon>Pseudomonadati</taxon>
        <taxon>Pseudomonadota</taxon>
        <taxon>Alphaproteobacteria</taxon>
        <taxon>Sphingomonadales</taxon>
        <taxon>Sphingomonadaceae</taxon>
        <taxon>Sphingorhabdus</taxon>
    </lineage>
</organism>
<dbReference type="Gene3D" id="3.40.50.1820">
    <property type="entry name" value="alpha/beta hydrolase"/>
    <property type="match status" value="1"/>
</dbReference>
<evidence type="ECO:0000256" key="1">
    <source>
        <dbReference type="ARBA" id="ARBA00022801"/>
    </source>
</evidence>
<dbReference type="PANTHER" id="PTHR10272">
    <property type="entry name" value="PLATELET-ACTIVATING FACTOR ACETYLHYDROLASE"/>
    <property type="match status" value="1"/>
</dbReference>
<evidence type="ECO:0000256" key="3">
    <source>
        <dbReference type="ARBA" id="ARBA00023098"/>
    </source>
</evidence>
<name>A0A840B769_9SPHN</name>
<evidence type="ECO:0000313" key="5">
    <source>
        <dbReference type="EMBL" id="MBB3943965.1"/>
    </source>
</evidence>
<keyword evidence="6" id="KW-1185">Reference proteome</keyword>
<accession>A0A840B769</accession>
<feature type="chain" id="PRO_5032328272" evidence="4">
    <location>
        <begin position="20"/>
        <end position="434"/>
    </location>
</feature>
<evidence type="ECO:0000313" key="6">
    <source>
        <dbReference type="Proteomes" id="UP000581447"/>
    </source>
</evidence>
<sequence>MMRNLIASILILLGAPIYASPPSVPGADAPELAALGAYGVGFRSVTFTHRDQPDVENANADPSNVRLVDRNVQVDIWYPAIAQKGSKPVLYRGSLWAEPPLPPVTFTQNGIAVARAPAAGRKHPLVIISHGYSNNPAVMTWLTENLASKGYVVAAIHHRDPNPYVVATTTRAAPNFNRPHDIVFAAAQLRATLGDLIAPDNVALIGYSQGGYGVLTAGGATLDPAGPNMNLVAGGWLKKFARGSADADAIKVPGVKAVVALAPAGGAPSSAWGAEGLAALTAPLLLIQGDSDFTVDYKTGGLAVFGGAVNADRYLLTYKQAGHSIALNPTPREMRGSLWDIDWFEDPIWRRDRINAINLHFISAFLAVHLRGDESKNAYLKVATENSDDGVWNAPAGTPWGAYSPGGANVTLWKGFQQRHARGMTLLYAPKASD</sequence>
<dbReference type="InterPro" id="IPR029058">
    <property type="entry name" value="AB_hydrolase_fold"/>
</dbReference>
<proteinExistence type="predicted"/>
<keyword evidence="1 5" id="KW-0378">Hydrolase</keyword>
<protein>
    <submittedName>
        <fullName evidence="5">Putative dienelactone hydrolase</fullName>
    </submittedName>
</protein>
<dbReference type="SUPFAM" id="SSF53474">
    <property type="entry name" value="alpha/beta-Hydrolases"/>
    <property type="match status" value="1"/>
</dbReference>
<evidence type="ECO:0000256" key="4">
    <source>
        <dbReference type="SAM" id="SignalP"/>
    </source>
</evidence>
<dbReference type="RefSeq" id="WP_183942242.1">
    <property type="nucleotide sequence ID" value="NZ_BAABBG010000022.1"/>
</dbReference>
<dbReference type="PANTHER" id="PTHR10272:SF0">
    <property type="entry name" value="PLATELET-ACTIVATING FACTOR ACETYLHYDROLASE"/>
    <property type="match status" value="1"/>
</dbReference>